<feature type="compositionally biased region" description="Polar residues" evidence="7">
    <location>
        <begin position="449"/>
        <end position="474"/>
    </location>
</feature>
<dbReference type="CTD" id="100000637"/>
<dbReference type="SUPFAM" id="SSF48371">
    <property type="entry name" value="ARM repeat"/>
    <property type="match status" value="1"/>
</dbReference>
<dbReference type="GO" id="GO:0005634">
    <property type="term" value="C:nucleus"/>
    <property type="evidence" value="ECO:0007669"/>
    <property type="project" value="TreeGrafter"/>
</dbReference>
<evidence type="ECO:0000256" key="4">
    <source>
        <dbReference type="ARBA" id="ARBA00022889"/>
    </source>
</evidence>
<dbReference type="InterPro" id="IPR000225">
    <property type="entry name" value="Armadillo"/>
</dbReference>
<feature type="compositionally biased region" description="Low complexity" evidence="7">
    <location>
        <begin position="57"/>
        <end position="68"/>
    </location>
</feature>
<comment type="similarity">
    <text evidence="2">Belongs to the beta-catenin family.</text>
</comment>
<dbReference type="KEGG" id="nfu:107390950"/>
<dbReference type="InterPro" id="IPR011989">
    <property type="entry name" value="ARM-like"/>
</dbReference>
<evidence type="ECO:0000313" key="9">
    <source>
        <dbReference type="EMBL" id="SBP39133.1"/>
    </source>
</evidence>
<dbReference type="SMART" id="SM00185">
    <property type="entry name" value="ARM"/>
    <property type="match status" value="5"/>
</dbReference>
<keyword evidence="4" id="KW-0130">Cell adhesion</keyword>
<dbReference type="PROSITE" id="PS50176">
    <property type="entry name" value="ARM_REPEAT"/>
    <property type="match status" value="1"/>
</dbReference>
<dbReference type="EMBL" id="JAAVVJ010000013">
    <property type="protein sequence ID" value="KAF7209908.1"/>
    <property type="molecule type" value="Genomic_DNA"/>
</dbReference>
<dbReference type="OMA" id="EENYQQC"/>
<dbReference type="Pfam" id="PF00514">
    <property type="entry name" value="Arm"/>
    <property type="match status" value="1"/>
</dbReference>
<evidence type="ECO:0000256" key="7">
    <source>
        <dbReference type="SAM" id="MobiDB-lite"/>
    </source>
</evidence>
<dbReference type="GO" id="GO:0005912">
    <property type="term" value="C:adherens junction"/>
    <property type="evidence" value="ECO:0007669"/>
    <property type="project" value="TreeGrafter"/>
</dbReference>
<dbReference type="EMBL" id="HADY01000648">
    <property type="protein sequence ID" value="SBP39133.1"/>
    <property type="molecule type" value="Transcribed_RNA"/>
</dbReference>
<proteinExistence type="inferred from homology"/>
<evidence type="ECO:0000256" key="1">
    <source>
        <dbReference type="ARBA" id="ARBA00004282"/>
    </source>
</evidence>
<evidence type="ECO:0000256" key="2">
    <source>
        <dbReference type="ARBA" id="ARBA00005462"/>
    </source>
</evidence>
<feature type="region of interest" description="Disordered" evidence="7">
    <location>
        <begin position="432"/>
        <end position="480"/>
    </location>
</feature>
<reference evidence="9" key="1">
    <citation type="submission" date="2016-05" db="EMBL/GenBank/DDBJ databases">
        <authorList>
            <person name="Lavstsen T."/>
            <person name="Jespersen J.S."/>
        </authorList>
    </citation>
    <scope>NUCLEOTIDE SEQUENCE</scope>
    <source>
        <tissue evidence="9">Brain</tissue>
    </source>
</reference>
<name>A0A1A7Z9G0_NOTFU</name>
<comment type="subcellular location">
    <subcellularLocation>
        <location evidence="1">Cell junction</location>
    </subcellularLocation>
</comment>
<protein>
    <submittedName>
        <fullName evidence="8 9">Plakophilin 1</fullName>
    </submittedName>
</protein>
<dbReference type="Gene3D" id="1.25.10.10">
    <property type="entry name" value="Leucine-rich Repeat Variant"/>
    <property type="match status" value="1"/>
</dbReference>
<dbReference type="GO" id="GO:0005737">
    <property type="term" value="C:cytoplasm"/>
    <property type="evidence" value="ECO:0007669"/>
    <property type="project" value="TreeGrafter"/>
</dbReference>
<dbReference type="Proteomes" id="UP000822369">
    <property type="component" value="Chromosome 13"/>
</dbReference>
<feature type="region of interest" description="Disordered" evidence="7">
    <location>
        <begin position="22"/>
        <end position="71"/>
    </location>
</feature>
<dbReference type="PANTHER" id="PTHR10372">
    <property type="entry name" value="PLAKOPHILLIN-RELATED"/>
    <property type="match status" value="1"/>
</dbReference>
<dbReference type="GO" id="GO:0098609">
    <property type="term" value="P:cell-cell adhesion"/>
    <property type="evidence" value="ECO:0007669"/>
    <property type="project" value="InterPro"/>
</dbReference>
<organism evidence="9">
    <name type="scientific">Nothobranchius furzeri</name>
    <name type="common">Turquoise killifish</name>
    <dbReference type="NCBI Taxonomy" id="105023"/>
    <lineage>
        <taxon>Eukaryota</taxon>
        <taxon>Metazoa</taxon>
        <taxon>Chordata</taxon>
        <taxon>Craniata</taxon>
        <taxon>Vertebrata</taxon>
        <taxon>Euteleostomi</taxon>
        <taxon>Actinopterygii</taxon>
        <taxon>Neopterygii</taxon>
        <taxon>Teleostei</taxon>
        <taxon>Neoteleostei</taxon>
        <taxon>Acanthomorphata</taxon>
        <taxon>Ovalentaria</taxon>
        <taxon>Atherinomorphae</taxon>
        <taxon>Cyprinodontiformes</taxon>
        <taxon>Nothobranchiidae</taxon>
        <taxon>Nothobranchius</taxon>
    </lineage>
</organism>
<dbReference type="InterPro" id="IPR028435">
    <property type="entry name" value="Plakophilin/d_Catenin"/>
</dbReference>
<evidence type="ECO:0000256" key="6">
    <source>
        <dbReference type="PROSITE-ProRule" id="PRU00259"/>
    </source>
</evidence>
<accession>A0A1A7Z9G0</accession>
<dbReference type="InterPro" id="IPR016024">
    <property type="entry name" value="ARM-type_fold"/>
</dbReference>
<feature type="compositionally biased region" description="Polar residues" evidence="7">
    <location>
        <begin position="28"/>
        <end position="42"/>
    </location>
</feature>
<keyword evidence="5" id="KW-0965">Cell junction</keyword>
<feature type="repeat" description="ARM" evidence="6">
    <location>
        <begin position="249"/>
        <end position="291"/>
    </location>
</feature>
<dbReference type="PANTHER" id="PTHR10372:SF3">
    <property type="entry name" value="PLAKOPHILIN-1"/>
    <property type="match status" value="1"/>
</dbReference>
<evidence type="ECO:0000256" key="3">
    <source>
        <dbReference type="ARBA" id="ARBA00022737"/>
    </source>
</evidence>
<dbReference type="OrthoDB" id="3245100at2759"/>
<evidence type="ECO:0000313" key="8">
    <source>
        <dbReference type="EMBL" id="KAF7209908.1"/>
    </source>
</evidence>
<reference evidence="9" key="2">
    <citation type="submission" date="2016-06" db="EMBL/GenBank/DDBJ databases">
        <title>The genome of a short-lived fish provides insights into sex chromosome evolution and the genetic control of aging.</title>
        <authorList>
            <person name="Reichwald K."/>
            <person name="Felder M."/>
            <person name="Petzold A."/>
            <person name="Koch P."/>
            <person name="Groth M."/>
            <person name="Platzer M."/>
        </authorList>
    </citation>
    <scope>NUCLEOTIDE SEQUENCE</scope>
    <source>
        <tissue evidence="9">Brain</tissue>
    </source>
</reference>
<keyword evidence="3" id="KW-0677">Repeat</keyword>
<dbReference type="AlphaFoldDB" id="A0A1A7Z9G0"/>
<gene>
    <name evidence="9" type="primary">PKP1A</name>
    <name evidence="8" type="synonym">pkp1</name>
    <name evidence="8" type="ORF">G4P62_014466</name>
</gene>
<sequence length="694" mass="75582">MMVSDTLRSGTIRVGNAEDTSLALPSDKSLSSGQQRVLTQVHSIKRSKSKQSSNGASPTSPNPTSLPNYNEFGTFRFKSNGVFTRNSSMMTSGYTKGMKSRSLSTKEKHISTSANISMLPKKPNGLKSSISDPALAPFSPALASTTSLKGQYPLGANKSSSSIANGTIHISQTCITQPRQFQSEEQMKTSRLEQESMVNSVKSSSDMTLPLAVKYLSMSDENCQLSGAKFIQHATYTDEGAKTEVLQLDGIAQLVTLLENPNPKLNQAAAGALRNLVFKNQDNKLKVQECAGIGKALQLLQKTNSVETQRQITGLLWNLSSDDKMKNELTKIALPSLTKHVIVPYTTGSDSNGVKHVDQTVFLYATSVMRNLSSSSDENRQEMRACPGFIDSLFSYIDSCVAEEKYDEKALENCAAVFQNLTYKLERCQESTYNPPRGVDEENAKGKKSSTVGCFSPRSSKVQAKQSLKSPQESSKQEKPSGVNLLFHDEAIRHCLTLIEFSKNRATQEACCGTLQNISAGGGIGSSTVSQIFSDKGKITYFLPSMLSSENKTLQASAVAMMSNVSRISGLQPIITKEMMFALSKLITSGVEEMGNSDQTVTGVCSTMNRLMLADSEGSKKVINPELVQAITSISLNGNFVKGSKAASLLLYSMWKETNLQSFLKKQGMNKDQFVNDRTKEVNNELVENTSNNK</sequence>
<reference evidence="8" key="3">
    <citation type="submission" date="2020-03" db="EMBL/GenBank/DDBJ databases">
        <title>Intra-Species Differences in Population Size shape Life History and Genome Evolution.</title>
        <authorList>
            <person name="Willemsen D."/>
            <person name="Cui R."/>
            <person name="Valenzano D.R."/>
        </authorList>
    </citation>
    <scope>NUCLEOTIDE SEQUENCE</scope>
    <source>
        <strain evidence="8">GRZ</strain>
        <tissue evidence="8">Whole</tissue>
    </source>
</reference>
<dbReference type="GO" id="GO:0005886">
    <property type="term" value="C:plasma membrane"/>
    <property type="evidence" value="ECO:0007669"/>
    <property type="project" value="TreeGrafter"/>
</dbReference>
<evidence type="ECO:0000256" key="5">
    <source>
        <dbReference type="ARBA" id="ARBA00022949"/>
    </source>
</evidence>
<dbReference type="GeneID" id="107390950"/>